<dbReference type="InterPro" id="IPR027417">
    <property type="entry name" value="P-loop_NTPase"/>
</dbReference>
<dbReference type="EMBL" id="AP011705">
    <property type="protein sequence ID" value="BAL54982.1"/>
    <property type="molecule type" value="Genomic_DNA"/>
</dbReference>
<keyword evidence="6" id="KW-0342">GTP-binding</keyword>
<dbReference type="PRINTS" id="PR00315">
    <property type="entry name" value="ELONGATNFCT"/>
</dbReference>
<dbReference type="PANTHER" id="PTHR43721">
    <property type="entry name" value="ELONGATION FACTOR TU-RELATED"/>
    <property type="match status" value="1"/>
</dbReference>
<dbReference type="InterPro" id="IPR036390">
    <property type="entry name" value="WH_DNA-bd_sf"/>
</dbReference>
<dbReference type="InterPro" id="IPR015190">
    <property type="entry name" value="Elong_fac_SelB-wing-hlx_typ-2"/>
</dbReference>
<sequence>MYVLGTAGHVDHGKSTLIAALTGVHPDRLKEEQERQMTIDLGFGWLKLPDGEEIGIVDVPGHRDFIENMLAGVGGLDAVLLVIAADEGVMPQTREHLAILDLLNIPRGLIVLNKIDLVADEEWLALVEEEIRSLTRGTILQNAPIVRVSARRGDGMAMLLKAIQQLLEGLPPRPDLGRPRLPIDRVFTLTGFGTIVTGTLLDGSFRLGDEVVILPANLPARIRGLQTHKKSEEIALPGRRTAINLAGLSVHELKRGDVVTLPGQYQSTTRLDVTIRLLADLRKPLRHGMQVKIFHGTAESMALVRLLGRNELLPGEQGLAQLELSHPFVAVRGDRLILRRPSPPETLGGGIVLDPHPVHRHRRFDPLIQERLQALQQGRPSDILLQASLELSIASLQEIARRAALDENTIVQTAQELIESRDWLVLQETDGDQALDRLIIATARWNTLTEQALSQIAAYHRLYPLRPGMPRQELIQRLHLSPAHFGILLERWLAKGLLKENQGRLALPEHEIRFTPAQEDQIQALFRRFSQQPYAPPTIPECIQSLGEEVFQALLTRGDLVAISAEIVFRRSDFEQMVERLRQALCREGHLTVAQVRDLFQSSRKYILPFLEYLDARGLTRREGDFRYWNQPCVDDSR</sequence>
<dbReference type="GO" id="GO:0005737">
    <property type="term" value="C:cytoplasm"/>
    <property type="evidence" value="ECO:0007669"/>
    <property type="project" value="UniProtKB-SubCell"/>
</dbReference>
<accession>H5SFP6</accession>
<dbReference type="InterPro" id="IPR009001">
    <property type="entry name" value="Transl_elong_EF1A/Init_IF2_C"/>
</dbReference>
<dbReference type="Pfam" id="PF03144">
    <property type="entry name" value="GTP_EFTU_D2"/>
    <property type="match status" value="1"/>
</dbReference>
<proteinExistence type="predicted"/>
<dbReference type="InterPro" id="IPR015191">
    <property type="entry name" value="SelB_WHD4"/>
</dbReference>
<reference evidence="10" key="2">
    <citation type="journal article" date="2012" name="PLoS ONE">
        <title>A Deeply Branching Thermophilic Bacterium with an Ancient Acetyl-CoA Pathway Dominates a Subsurface Ecosystem.</title>
        <authorList>
            <person name="Takami H."/>
            <person name="Noguchi H."/>
            <person name="Takaki Y."/>
            <person name="Uchiyama I."/>
            <person name="Toyoda A."/>
            <person name="Nishi S."/>
            <person name="Chee G.-J."/>
            <person name="Arai W."/>
            <person name="Nunoura T."/>
            <person name="Itoh T."/>
            <person name="Hattori M."/>
            <person name="Takai K."/>
        </authorList>
    </citation>
    <scope>NUCLEOTIDE SEQUENCE</scope>
</reference>
<keyword evidence="4" id="KW-0547">Nucleotide-binding</keyword>
<evidence type="ECO:0000256" key="7">
    <source>
        <dbReference type="ARBA" id="ARBA00025526"/>
    </source>
</evidence>
<dbReference type="AlphaFoldDB" id="H5SFP6"/>
<evidence type="ECO:0000256" key="6">
    <source>
        <dbReference type="ARBA" id="ARBA00023134"/>
    </source>
</evidence>
<dbReference type="Pfam" id="PF00009">
    <property type="entry name" value="GTP_EFTU"/>
    <property type="match status" value="1"/>
</dbReference>
<dbReference type="InterPro" id="IPR005225">
    <property type="entry name" value="Small_GTP-bd"/>
</dbReference>
<dbReference type="PROSITE" id="PS51722">
    <property type="entry name" value="G_TR_2"/>
    <property type="match status" value="1"/>
</dbReference>
<dbReference type="InterPro" id="IPR050055">
    <property type="entry name" value="EF-Tu_GTPase"/>
</dbReference>
<dbReference type="SUPFAM" id="SSF50465">
    <property type="entry name" value="EF-Tu/eEF-1alpha/eIF2-gamma C-terminal domain"/>
    <property type="match status" value="1"/>
</dbReference>
<dbReference type="GO" id="GO:0001514">
    <property type="term" value="P:selenocysteine incorporation"/>
    <property type="evidence" value="ECO:0007669"/>
    <property type="project" value="InterPro"/>
</dbReference>
<dbReference type="InterPro" id="IPR000795">
    <property type="entry name" value="T_Tr_GTP-bd_dom"/>
</dbReference>
<dbReference type="CDD" id="cd15491">
    <property type="entry name" value="selB_III"/>
    <property type="match status" value="1"/>
</dbReference>
<dbReference type="GO" id="GO:0003924">
    <property type="term" value="F:GTPase activity"/>
    <property type="evidence" value="ECO:0007669"/>
    <property type="project" value="InterPro"/>
</dbReference>
<gene>
    <name evidence="10" type="ORF">HGMM_F22C05C28</name>
</gene>
<evidence type="ECO:0000313" key="10">
    <source>
        <dbReference type="EMBL" id="BAL54982.1"/>
    </source>
</evidence>
<reference evidence="10" key="1">
    <citation type="journal article" date="2005" name="Environ. Microbiol.">
        <title>Genetic and functional properties of uncultivated thermophilic crenarchaeotes from a subsurface gold mine as revealed by analysis of genome fragments.</title>
        <authorList>
            <person name="Nunoura T."/>
            <person name="Hirayama H."/>
            <person name="Takami H."/>
            <person name="Oida H."/>
            <person name="Nishi S."/>
            <person name="Shimamura S."/>
            <person name="Suzuki Y."/>
            <person name="Inagaki F."/>
            <person name="Takai K."/>
            <person name="Nealson K.H."/>
            <person name="Horikoshi K."/>
        </authorList>
    </citation>
    <scope>NUCLEOTIDE SEQUENCE</scope>
</reference>
<dbReference type="Gene3D" id="1.10.10.10">
    <property type="entry name" value="Winged helix-like DNA-binding domain superfamily/Winged helix DNA-binding domain"/>
    <property type="match status" value="1"/>
</dbReference>
<dbReference type="GO" id="GO:0003723">
    <property type="term" value="F:RNA binding"/>
    <property type="evidence" value="ECO:0007669"/>
    <property type="project" value="InterPro"/>
</dbReference>
<dbReference type="Gene3D" id="3.40.50.300">
    <property type="entry name" value="P-loop containing nucleotide triphosphate hydrolases"/>
    <property type="match status" value="1"/>
</dbReference>
<evidence type="ECO:0000256" key="4">
    <source>
        <dbReference type="ARBA" id="ARBA00022741"/>
    </source>
</evidence>
<comment type="function">
    <text evidence="7">Translation factor necessary for the incorporation of selenocysteine into proteins. It probably replaces EF-Tu for the insertion of selenocysteine directed by the UGA codon. SelB binds GTP and GDP.</text>
</comment>
<dbReference type="InterPro" id="IPR004161">
    <property type="entry name" value="EFTu-like_2"/>
</dbReference>
<dbReference type="SUPFAM" id="SSF52540">
    <property type="entry name" value="P-loop containing nucleoside triphosphate hydrolases"/>
    <property type="match status" value="1"/>
</dbReference>
<dbReference type="Pfam" id="PF09107">
    <property type="entry name" value="WHD_3rd_SelB"/>
    <property type="match status" value="1"/>
</dbReference>
<dbReference type="CDD" id="cd04171">
    <property type="entry name" value="SelB"/>
    <property type="match status" value="1"/>
</dbReference>
<evidence type="ECO:0000256" key="1">
    <source>
        <dbReference type="ARBA" id="ARBA00004496"/>
    </source>
</evidence>
<comment type="subcellular location">
    <subcellularLocation>
        <location evidence="1">Cytoplasm</location>
    </subcellularLocation>
</comment>
<dbReference type="GO" id="GO:0005525">
    <property type="term" value="F:GTP binding"/>
    <property type="evidence" value="ECO:0007669"/>
    <property type="project" value="UniProtKB-KW"/>
</dbReference>
<dbReference type="NCBIfam" id="TIGR00475">
    <property type="entry name" value="selB"/>
    <property type="match status" value="1"/>
</dbReference>
<dbReference type="Gene3D" id="1.10.10.2770">
    <property type="match status" value="1"/>
</dbReference>
<dbReference type="GO" id="GO:0003746">
    <property type="term" value="F:translation elongation factor activity"/>
    <property type="evidence" value="ECO:0007669"/>
    <property type="project" value="UniProtKB-KW"/>
</dbReference>
<keyword evidence="3" id="KW-0963">Cytoplasm</keyword>
<dbReference type="SUPFAM" id="SSF46785">
    <property type="entry name" value="Winged helix' DNA-binding domain"/>
    <property type="match status" value="2"/>
</dbReference>
<dbReference type="Pfam" id="PF09106">
    <property type="entry name" value="WHD_2nd_SelB"/>
    <property type="match status" value="1"/>
</dbReference>
<dbReference type="InterPro" id="IPR009000">
    <property type="entry name" value="Transl_B-barrel_sf"/>
</dbReference>
<evidence type="ECO:0000256" key="3">
    <source>
        <dbReference type="ARBA" id="ARBA00022490"/>
    </source>
</evidence>
<dbReference type="CDD" id="cd03696">
    <property type="entry name" value="SelB_II"/>
    <property type="match status" value="1"/>
</dbReference>
<keyword evidence="10" id="KW-0251">Elongation factor</keyword>
<dbReference type="Gene3D" id="2.40.30.10">
    <property type="entry name" value="Translation factors"/>
    <property type="match status" value="1"/>
</dbReference>
<dbReference type="SUPFAM" id="SSF50447">
    <property type="entry name" value="Translation proteins"/>
    <property type="match status" value="1"/>
</dbReference>
<organism evidence="10">
    <name type="scientific">uncultured Chloroflexota bacterium</name>
    <dbReference type="NCBI Taxonomy" id="166587"/>
    <lineage>
        <taxon>Bacteria</taxon>
        <taxon>Bacillati</taxon>
        <taxon>Chloroflexota</taxon>
        <taxon>environmental samples</taxon>
    </lineage>
</organism>
<dbReference type="PANTHER" id="PTHR43721:SF22">
    <property type="entry name" value="ELONGATION FACTOR TU, MITOCHONDRIAL"/>
    <property type="match status" value="1"/>
</dbReference>
<dbReference type="InterPro" id="IPR057335">
    <property type="entry name" value="Beta-barrel_SelB"/>
</dbReference>
<evidence type="ECO:0000256" key="8">
    <source>
        <dbReference type="ARBA" id="ARBA00031615"/>
    </source>
</evidence>
<feature type="domain" description="Tr-type G" evidence="9">
    <location>
        <begin position="1"/>
        <end position="180"/>
    </location>
</feature>
<name>H5SFP6_9CHLR</name>
<dbReference type="Pfam" id="PF25461">
    <property type="entry name" value="Beta-barrel_SelB"/>
    <property type="match status" value="1"/>
</dbReference>
<dbReference type="NCBIfam" id="TIGR00231">
    <property type="entry name" value="small_GTP"/>
    <property type="match status" value="1"/>
</dbReference>
<evidence type="ECO:0000259" key="9">
    <source>
        <dbReference type="PROSITE" id="PS51722"/>
    </source>
</evidence>
<dbReference type="InterPro" id="IPR004535">
    <property type="entry name" value="Transl_elong_SelB"/>
</dbReference>
<dbReference type="InterPro" id="IPR036388">
    <property type="entry name" value="WH-like_DNA-bd_sf"/>
</dbReference>
<keyword evidence="5" id="KW-0648">Protein biosynthesis</keyword>
<protein>
    <recommendedName>
        <fullName evidence="2">Selenocysteine-specific elongation factor</fullName>
    </recommendedName>
    <alternativeName>
        <fullName evidence="8">SelB translation factor</fullName>
    </alternativeName>
</protein>
<evidence type="ECO:0000256" key="5">
    <source>
        <dbReference type="ARBA" id="ARBA00022917"/>
    </source>
</evidence>
<evidence type="ECO:0000256" key="2">
    <source>
        <dbReference type="ARBA" id="ARBA00015953"/>
    </source>
</evidence>